<accession>A0A2U3QJB3</accession>
<protein>
    <submittedName>
        <fullName evidence="1">Uncharacterized protein</fullName>
    </submittedName>
</protein>
<evidence type="ECO:0000313" key="2">
    <source>
        <dbReference type="Proteomes" id="UP000245125"/>
    </source>
</evidence>
<keyword evidence="2" id="KW-1185">Reference proteome</keyword>
<evidence type="ECO:0000313" key="1">
    <source>
        <dbReference type="EMBL" id="SPQ01504.1"/>
    </source>
</evidence>
<name>A0A2U3QJB3_9BACT</name>
<dbReference type="EMBL" id="OUUY01000106">
    <property type="protein sequence ID" value="SPQ01504.1"/>
    <property type="molecule type" value="Genomic_DNA"/>
</dbReference>
<dbReference type="Proteomes" id="UP000245125">
    <property type="component" value="Unassembled WGS sequence"/>
</dbReference>
<dbReference type="AlphaFoldDB" id="A0A2U3QJB3"/>
<proteinExistence type="predicted"/>
<sequence length="28" mass="2885">MVIAVACALAITAGLTQLDLLKVTKITI</sequence>
<reference evidence="2" key="1">
    <citation type="submission" date="2018-03" db="EMBL/GenBank/DDBJ databases">
        <authorList>
            <person name="Zecchin S."/>
        </authorList>
    </citation>
    <scope>NUCLEOTIDE SEQUENCE [LARGE SCALE GENOMIC DNA]</scope>
</reference>
<organism evidence="1 2">
    <name type="scientific">Candidatus Sulfobium mesophilum</name>
    <dbReference type="NCBI Taxonomy" id="2016548"/>
    <lineage>
        <taxon>Bacteria</taxon>
        <taxon>Pseudomonadati</taxon>
        <taxon>Nitrospirota</taxon>
        <taxon>Nitrospiria</taxon>
        <taxon>Nitrospirales</taxon>
        <taxon>Nitrospiraceae</taxon>
        <taxon>Candidatus Sulfobium</taxon>
    </lineage>
</organism>
<gene>
    <name evidence="1" type="ORF">NBG4_580013</name>
</gene>